<comment type="similarity">
    <text evidence="1">Belongs to the short-chain dehydrogenases/reductases (SDR) family.</text>
</comment>
<dbReference type="InterPro" id="IPR002347">
    <property type="entry name" value="SDR_fam"/>
</dbReference>
<reference evidence="2 3" key="1">
    <citation type="submission" date="2016-10" db="EMBL/GenBank/DDBJ databases">
        <authorList>
            <person name="de Groot N.N."/>
        </authorList>
    </citation>
    <scope>NUCLEOTIDE SEQUENCE [LARGE SCALE GENOMIC DNA]</scope>
    <source>
        <strain evidence="2 3">CPCC 100156</strain>
    </source>
</reference>
<dbReference type="Proteomes" id="UP000198925">
    <property type="component" value="Unassembled WGS sequence"/>
</dbReference>
<evidence type="ECO:0000313" key="2">
    <source>
        <dbReference type="EMBL" id="SDC39722.1"/>
    </source>
</evidence>
<dbReference type="PANTHER" id="PTHR43943">
    <property type="entry name" value="DEHYDROGENASE/REDUCTASE (SDR FAMILY) MEMBER 4"/>
    <property type="match status" value="1"/>
</dbReference>
<dbReference type="Pfam" id="PF13561">
    <property type="entry name" value="adh_short_C2"/>
    <property type="match status" value="1"/>
</dbReference>
<keyword evidence="3" id="KW-1185">Reference proteome</keyword>
<evidence type="ECO:0000313" key="3">
    <source>
        <dbReference type="Proteomes" id="UP000198925"/>
    </source>
</evidence>
<dbReference type="InterPro" id="IPR036291">
    <property type="entry name" value="NAD(P)-bd_dom_sf"/>
</dbReference>
<dbReference type="PROSITE" id="PS00061">
    <property type="entry name" value="ADH_SHORT"/>
    <property type="match status" value="1"/>
</dbReference>
<protein>
    <submittedName>
        <fullName evidence="2">NAD(P)-dependent dehydrogenase, short-chain alcohol dehydrogenase family</fullName>
    </submittedName>
</protein>
<dbReference type="SUPFAM" id="SSF51735">
    <property type="entry name" value="NAD(P)-binding Rossmann-fold domains"/>
    <property type="match status" value="1"/>
</dbReference>
<dbReference type="CDD" id="cd05233">
    <property type="entry name" value="SDR_c"/>
    <property type="match status" value="1"/>
</dbReference>
<dbReference type="PANTHER" id="PTHR43943:SF2">
    <property type="entry name" value="DEHYDROGENASE_REDUCTASE 4"/>
    <property type="match status" value="1"/>
</dbReference>
<accession>A0A1G6L8M2</accession>
<dbReference type="PRINTS" id="PR00081">
    <property type="entry name" value="GDHRDH"/>
</dbReference>
<dbReference type="Gene3D" id="3.40.50.720">
    <property type="entry name" value="NAD(P)-binding Rossmann-like Domain"/>
    <property type="match status" value="1"/>
</dbReference>
<dbReference type="FunFam" id="3.40.50.720:FF:000084">
    <property type="entry name" value="Short-chain dehydrogenase reductase"/>
    <property type="match status" value="1"/>
</dbReference>
<gene>
    <name evidence="2" type="ORF">SAMN04487779_1001808</name>
</gene>
<dbReference type="NCBIfam" id="NF005559">
    <property type="entry name" value="PRK07231.1"/>
    <property type="match status" value="1"/>
</dbReference>
<dbReference type="InterPro" id="IPR020904">
    <property type="entry name" value="Sc_DH/Rdtase_CS"/>
</dbReference>
<proteinExistence type="inferred from homology"/>
<dbReference type="OrthoDB" id="9789398at2"/>
<organism evidence="2 3">
    <name type="scientific">Belnapia rosea</name>
    <dbReference type="NCBI Taxonomy" id="938405"/>
    <lineage>
        <taxon>Bacteria</taxon>
        <taxon>Pseudomonadati</taxon>
        <taxon>Pseudomonadota</taxon>
        <taxon>Alphaproteobacteria</taxon>
        <taxon>Acetobacterales</taxon>
        <taxon>Roseomonadaceae</taxon>
        <taxon>Belnapia</taxon>
    </lineage>
</organism>
<evidence type="ECO:0000256" key="1">
    <source>
        <dbReference type="ARBA" id="ARBA00006484"/>
    </source>
</evidence>
<dbReference type="PRINTS" id="PR00080">
    <property type="entry name" value="SDRFAMILY"/>
</dbReference>
<dbReference type="RefSeq" id="WP_090562794.1">
    <property type="nucleotide sequence ID" value="NZ_FMXZ01000003.1"/>
</dbReference>
<sequence length="263" mass="27601">MPSSSLFDLSGKVAIVTGGSRGIGRAIAERMAEHGAKVVVSSRKLDACQEVVDGITAKGGEAVAMACNIGRKPELQALADETIARWGGVDILVCNAAINPHFGPAMGIPDEVFDKMMATNIKSNMWLSHMCIPSMEARGGGAIVIISSIGGYRGSVNLGAYAITKAADLQLARNLACEWGPKNIRVNCIAPGLVRTDFARALWEDPVNYKKRTRDTPLKRIGEPDEIAGAAVFLASPAGSFMTGQSMIIDGGVTCGVPANAEE</sequence>
<dbReference type="STRING" id="938405.SAMN02927895_01921"/>
<name>A0A1G6L8M2_9PROT</name>
<dbReference type="AlphaFoldDB" id="A0A1G6L8M2"/>
<dbReference type="EMBL" id="FMZX01000001">
    <property type="protein sequence ID" value="SDC39722.1"/>
    <property type="molecule type" value="Genomic_DNA"/>
</dbReference>